<evidence type="ECO:0000313" key="8">
    <source>
        <dbReference type="Proteomes" id="UP001285441"/>
    </source>
</evidence>
<dbReference type="AlphaFoldDB" id="A0AAE0N624"/>
<keyword evidence="2 5" id="KW-0812">Transmembrane</keyword>
<evidence type="ECO:0000256" key="6">
    <source>
        <dbReference type="SAM" id="MobiDB-lite"/>
    </source>
</evidence>
<evidence type="ECO:0000256" key="4">
    <source>
        <dbReference type="ARBA" id="ARBA00023136"/>
    </source>
</evidence>
<organism evidence="7 8">
    <name type="scientific">Podospora didyma</name>
    <dbReference type="NCBI Taxonomy" id="330526"/>
    <lineage>
        <taxon>Eukaryota</taxon>
        <taxon>Fungi</taxon>
        <taxon>Dikarya</taxon>
        <taxon>Ascomycota</taxon>
        <taxon>Pezizomycotina</taxon>
        <taxon>Sordariomycetes</taxon>
        <taxon>Sordariomycetidae</taxon>
        <taxon>Sordariales</taxon>
        <taxon>Podosporaceae</taxon>
        <taxon>Podospora</taxon>
    </lineage>
</organism>
<keyword evidence="8" id="KW-1185">Reference proteome</keyword>
<feature type="transmembrane region" description="Helical" evidence="5">
    <location>
        <begin position="82"/>
        <end position="103"/>
    </location>
</feature>
<evidence type="ECO:0000313" key="7">
    <source>
        <dbReference type="EMBL" id="KAK3372162.1"/>
    </source>
</evidence>
<dbReference type="PANTHER" id="PTHR23291">
    <property type="entry name" value="BAX INHIBITOR-RELATED"/>
    <property type="match status" value="1"/>
</dbReference>
<feature type="transmembrane region" description="Helical" evidence="5">
    <location>
        <begin position="167"/>
        <end position="187"/>
    </location>
</feature>
<evidence type="ECO:0000256" key="1">
    <source>
        <dbReference type="ARBA" id="ARBA00004141"/>
    </source>
</evidence>
<dbReference type="GO" id="GO:0016020">
    <property type="term" value="C:membrane"/>
    <property type="evidence" value="ECO:0007669"/>
    <property type="project" value="UniProtKB-SubCell"/>
</dbReference>
<dbReference type="PANTHER" id="PTHR23291:SF50">
    <property type="entry name" value="PROTEIN LIFEGUARD 4"/>
    <property type="match status" value="1"/>
</dbReference>
<accession>A0AAE0N624</accession>
<feature type="transmembrane region" description="Helical" evidence="5">
    <location>
        <begin position="256"/>
        <end position="277"/>
    </location>
</feature>
<reference evidence="7" key="1">
    <citation type="journal article" date="2023" name="Mol. Phylogenet. Evol.">
        <title>Genome-scale phylogeny and comparative genomics of the fungal order Sordariales.</title>
        <authorList>
            <person name="Hensen N."/>
            <person name="Bonometti L."/>
            <person name="Westerberg I."/>
            <person name="Brannstrom I.O."/>
            <person name="Guillou S."/>
            <person name="Cros-Aarteil S."/>
            <person name="Calhoun S."/>
            <person name="Haridas S."/>
            <person name="Kuo A."/>
            <person name="Mondo S."/>
            <person name="Pangilinan J."/>
            <person name="Riley R."/>
            <person name="LaButti K."/>
            <person name="Andreopoulos B."/>
            <person name="Lipzen A."/>
            <person name="Chen C."/>
            <person name="Yan M."/>
            <person name="Daum C."/>
            <person name="Ng V."/>
            <person name="Clum A."/>
            <person name="Steindorff A."/>
            <person name="Ohm R.A."/>
            <person name="Martin F."/>
            <person name="Silar P."/>
            <person name="Natvig D.O."/>
            <person name="Lalanne C."/>
            <person name="Gautier V."/>
            <person name="Ament-Velasquez S.L."/>
            <person name="Kruys A."/>
            <person name="Hutchinson M.I."/>
            <person name="Powell A.J."/>
            <person name="Barry K."/>
            <person name="Miller A.N."/>
            <person name="Grigoriev I.V."/>
            <person name="Debuchy R."/>
            <person name="Gladieux P."/>
            <person name="Hiltunen Thoren M."/>
            <person name="Johannesson H."/>
        </authorList>
    </citation>
    <scope>NUCLEOTIDE SEQUENCE</scope>
    <source>
        <strain evidence="7">CBS 232.78</strain>
    </source>
</reference>
<proteinExistence type="inferred from homology"/>
<name>A0AAE0N624_9PEZI</name>
<evidence type="ECO:0000256" key="2">
    <source>
        <dbReference type="ARBA" id="ARBA00022692"/>
    </source>
</evidence>
<reference evidence="7" key="2">
    <citation type="submission" date="2023-06" db="EMBL/GenBank/DDBJ databases">
        <authorList>
            <consortium name="Lawrence Berkeley National Laboratory"/>
            <person name="Haridas S."/>
            <person name="Hensen N."/>
            <person name="Bonometti L."/>
            <person name="Westerberg I."/>
            <person name="Brannstrom I.O."/>
            <person name="Guillou S."/>
            <person name="Cros-Aarteil S."/>
            <person name="Calhoun S."/>
            <person name="Kuo A."/>
            <person name="Mondo S."/>
            <person name="Pangilinan J."/>
            <person name="Riley R."/>
            <person name="LaButti K."/>
            <person name="Andreopoulos B."/>
            <person name="Lipzen A."/>
            <person name="Chen C."/>
            <person name="Yanf M."/>
            <person name="Daum C."/>
            <person name="Ng V."/>
            <person name="Clum A."/>
            <person name="Steindorff A."/>
            <person name="Ohm R."/>
            <person name="Martin F."/>
            <person name="Silar P."/>
            <person name="Natvig D."/>
            <person name="Lalanne C."/>
            <person name="Gautier V."/>
            <person name="Ament-velasquez S.L."/>
            <person name="Kruys A."/>
            <person name="Hutchinson M.I."/>
            <person name="Powell A.J."/>
            <person name="Barry K."/>
            <person name="Miller A.N."/>
            <person name="Grigoriev I.V."/>
            <person name="Debuchy R."/>
            <person name="Gladieux P."/>
            <person name="Thoren M.H."/>
            <person name="Johannesson H."/>
        </authorList>
    </citation>
    <scope>NUCLEOTIDE SEQUENCE</scope>
    <source>
        <strain evidence="7">CBS 232.78</strain>
    </source>
</reference>
<feature type="transmembrane region" description="Helical" evidence="5">
    <location>
        <begin position="225"/>
        <end position="247"/>
    </location>
</feature>
<dbReference type="EMBL" id="JAULSW010000008">
    <property type="protein sequence ID" value="KAK3372162.1"/>
    <property type="molecule type" value="Genomic_DNA"/>
</dbReference>
<keyword evidence="3 5" id="KW-1133">Transmembrane helix</keyword>
<dbReference type="Proteomes" id="UP001285441">
    <property type="component" value="Unassembled WGS sequence"/>
</dbReference>
<evidence type="ECO:0000256" key="5">
    <source>
        <dbReference type="RuleBase" id="RU004379"/>
    </source>
</evidence>
<keyword evidence="4 5" id="KW-0472">Membrane</keyword>
<feature type="transmembrane region" description="Helical" evidence="5">
    <location>
        <begin position="115"/>
        <end position="133"/>
    </location>
</feature>
<sequence>MSSAANKTKYTAAPQEDPEDHLYSQPPPSYQAESSSAAIADDQARLFAGPRSSEDNLPDDFKFGGSVAEATIDIRNQFIRKVYTILTVQLLVTGAVSAISFMSDSYKSWIQNHAALVWISLFGSMAFMFLTYWKRHSYPTNLLFLSGFTLLEAYTISVIVSFYKTSIVLNAVLLTAGIFVFLTAFACQTKYDFTSWMPYLFGGLWGLMLFGFMAIFLPYSSTGELIYGGLAALLFSGYILVDTQLILRKHHVEEEIAAAISLYLDIINLFLAILRILNSQSNN</sequence>
<gene>
    <name evidence="7" type="ORF">B0H63DRAFT_513643</name>
</gene>
<comment type="caution">
    <text evidence="7">The sequence shown here is derived from an EMBL/GenBank/DDBJ whole genome shotgun (WGS) entry which is preliminary data.</text>
</comment>
<comment type="subcellular location">
    <subcellularLocation>
        <location evidence="1">Membrane</location>
        <topology evidence="1">Multi-pass membrane protein</topology>
    </subcellularLocation>
</comment>
<feature type="transmembrane region" description="Helical" evidence="5">
    <location>
        <begin position="199"/>
        <end position="219"/>
    </location>
</feature>
<feature type="region of interest" description="Disordered" evidence="6">
    <location>
        <begin position="1"/>
        <end position="37"/>
    </location>
</feature>
<dbReference type="CDD" id="cd10429">
    <property type="entry name" value="GAAP_like"/>
    <property type="match status" value="1"/>
</dbReference>
<dbReference type="Pfam" id="PF01027">
    <property type="entry name" value="Bax1-I"/>
    <property type="match status" value="1"/>
</dbReference>
<feature type="transmembrane region" description="Helical" evidence="5">
    <location>
        <begin position="142"/>
        <end position="161"/>
    </location>
</feature>
<evidence type="ECO:0000256" key="3">
    <source>
        <dbReference type="ARBA" id="ARBA00022989"/>
    </source>
</evidence>
<dbReference type="InterPro" id="IPR006214">
    <property type="entry name" value="Bax_inhibitor_1-related"/>
</dbReference>
<comment type="similarity">
    <text evidence="5">Belongs to the BI1 family.</text>
</comment>
<protein>
    <submittedName>
        <fullName evidence="7">Inhibitor of apoptosis-promoting Bax1-domain-containing protein</fullName>
    </submittedName>
</protein>